<sequence>MQFFHLFSFVVVASYAAALPQPAGQSEKYSNNVDTNSASGLEARSYQPVFNSRRDSATLVSLKRRDDSEGSAEDNSEGSTGDNSEGSVGKDSVQANDALRAKAELEFKDLASTIDKIRDGAYTFLGDVEKVKQKIDGPLGDMVAKYLGKATYLNDALERWEENSELGILGFIGSGLGEDKYSEIELDLTEELEKWNHDAREGSNEIFNYTTKIADNDGSTIRNFQKIHDSFGNAVHNRIDSLGKLKELLGEFESGKTLEVQLADIIQSVKDFYKEQRKFSFKILKGLREASCANRNAR</sequence>
<evidence type="ECO:0000313" key="4">
    <source>
        <dbReference type="Proteomes" id="UP001648503"/>
    </source>
</evidence>
<evidence type="ECO:0000256" key="2">
    <source>
        <dbReference type="SAM" id="SignalP"/>
    </source>
</evidence>
<dbReference type="EMBL" id="JAFCIX010000205">
    <property type="protein sequence ID" value="KAH6596598.1"/>
    <property type="molecule type" value="Genomic_DNA"/>
</dbReference>
<feature type="non-terminal residue" evidence="3">
    <location>
        <position position="298"/>
    </location>
</feature>
<feature type="signal peptide" evidence="2">
    <location>
        <begin position="1"/>
        <end position="18"/>
    </location>
</feature>
<evidence type="ECO:0000256" key="1">
    <source>
        <dbReference type="SAM" id="MobiDB-lite"/>
    </source>
</evidence>
<keyword evidence="4" id="KW-1185">Reference proteome</keyword>
<dbReference type="Proteomes" id="UP001648503">
    <property type="component" value="Unassembled WGS sequence"/>
</dbReference>
<name>A0ABQ8FGT4_9FUNG</name>
<reference evidence="3 4" key="1">
    <citation type="submission" date="2021-02" db="EMBL/GenBank/DDBJ databases">
        <title>Variation within the Batrachochytrium salamandrivorans European outbreak.</title>
        <authorList>
            <person name="Kelly M."/>
            <person name="Pasmans F."/>
            <person name="Shea T.P."/>
            <person name="Munoz J.F."/>
            <person name="Carranza S."/>
            <person name="Cuomo C.A."/>
            <person name="Martel A."/>
        </authorList>
    </citation>
    <scope>NUCLEOTIDE SEQUENCE [LARGE SCALE GENOMIC DNA]</scope>
    <source>
        <strain evidence="3 4">AMFP18/2</strain>
    </source>
</reference>
<feature type="compositionally biased region" description="Polar residues" evidence="1">
    <location>
        <begin position="77"/>
        <end position="86"/>
    </location>
</feature>
<gene>
    <name evidence="3" type="ORF">BASA50_005004</name>
</gene>
<evidence type="ECO:0000313" key="3">
    <source>
        <dbReference type="EMBL" id="KAH6596598.1"/>
    </source>
</evidence>
<feature type="region of interest" description="Disordered" evidence="1">
    <location>
        <begin position="60"/>
        <end position="92"/>
    </location>
</feature>
<accession>A0ABQ8FGT4</accession>
<comment type="caution">
    <text evidence="3">The sequence shown here is derived from an EMBL/GenBank/DDBJ whole genome shotgun (WGS) entry which is preliminary data.</text>
</comment>
<protein>
    <submittedName>
        <fullName evidence="3">Uncharacterized protein</fullName>
    </submittedName>
</protein>
<organism evidence="3 4">
    <name type="scientific">Batrachochytrium salamandrivorans</name>
    <dbReference type="NCBI Taxonomy" id="1357716"/>
    <lineage>
        <taxon>Eukaryota</taxon>
        <taxon>Fungi</taxon>
        <taxon>Fungi incertae sedis</taxon>
        <taxon>Chytridiomycota</taxon>
        <taxon>Chytridiomycota incertae sedis</taxon>
        <taxon>Chytridiomycetes</taxon>
        <taxon>Rhizophydiales</taxon>
        <taxon>Rhizophydiales incertae sedis</taxon>
        <taxon>Batrachochytrium</taxon>
    </lineage>
</organism>
<feature type="chain" id="PRO_5046183216" evidence="2">
    <location>
        <begin position="19"/>
        <end position="298"/>
    </location>
</feature>
<keyword evidence="2" id="KW-0732">Signal</keyword>
<proteinExistence type="predicted"/>